<evidence type="ECO:0000313" key="2">
    <source>
        <dbReference type="EMBL" id="SFQ82479.1"/>
    </source>
</evidence>
<accession>A0A1I6BNF9</accession>
<name>A0A1I6BNF9_HYMAR</name>
<gene>
    <name evidence="2" type="ORF">SAMN04515668_4822</name>
</gene>
<dbReference type="STRING" id="1227077.SAMN04515668_4822"/>
<proteinExistence type="predicted"/>
<reference evidence="3" key="1">
    <citation type="submission" date="2016-10" db="EMBL/GenBank/DDBJ databases">
        <authorList>
            <person name="Varghese N."/>
            <person name="Submissions S."/>
        </authorList>
    </citation>
    <scope>NUCLEOTIDE SEQUENCE [LARGE SCALE GENOMIC DNA]</scope>
    <source>
        <strain evidence="3">OR362-8,ATCC BAA-1266,JCM 13504</strain>
    </source>
</reference>
<dbReference type="AlphaFoldDB" id="A0A1I6BNF9"/>
<evidence type="ECO:0000256" key="1">
    <source>
        <dbReference type="SAM" id="Phobius"/>
    </source>
</evidence>
<feature type="transmembrane region" description="Helical" evidence="1">
    <location>
        <begin position="107"/>
        <end position="127"/>
    </location>
</feature>
<keyword evidence="1" id="KW-0812">Transmembrane</keyword>
<evidence type="ECO:0000313" key="3">
    <source>
        <dbReference type="Proteomes" id="UP000199029"/>
    </source>
</evidence>
<dbReference type="EMBL" id="FOXS01000010">
    <property type="protein sequence ID" value="SFQ82479.1"/>
    <property type="molecule type" value="Genomic_DNA"/>
</dbReference>
<feature type="transmembrane region" description="Helical" evidence="1">
    <location>
        <begin position="73"/>
        <end position="95"/>
    </location>
</feature>
<keyword evidence="1" id="KW-0472">Membrane</keyword>
<organism evidence="2 3">
    <name type="scientific">Hymenobacter arizonensis</name>
    <name type="common">Siccationidurans arizonensis</name>
    <dbReference type="NCBI Taxonomy" id="1227077"/>
    <lineage>
        <taxon>Bacteria</taxon>
        <taxon>Pseudomonadati</taxon>
        <taxon>Bacteroidota</taxon>
        <taxon>Cytophagia</taxon>
        <taxon>Cytophagales</taxon>
        <taxon>Hymenobacteraceae</taxon>
        <taxon>Hymenobacter</taxon>
    </lineage>
</organism>
<dbReference type="Proteomes" id="UP000199029">
    <property type="component" value="Unassembled WGS sequence"/>
</dbReference>
<feature type="transmembrane region" description="Helical" evidence="1">
    <location>
        <begin position="38"/>
        <end position="57"/>
    </location>
</feature>
<sequence length="134" mass="14774">MPVGPSRRGAGAGAARISLNRHPSTPTVLPMTTPAFKLTFYTWVLPPVLAVSFRYFWSIFDFVNVHLGRFPSPTFWLCFGLWNAAGLFGCVKGAAAARRNRNWPLRLVYVLLFVVCIGFLITLWGVMGAGAPKT</sequence>
<keyword evidence="3" id="KW-1185">Reference proteome</keyword>
<keyword evidence="1" id="KW-1133">Transmembrane helix</keyword>
<protein>
    <submittedName>
        <fullName evidence="2">Uncharacterized protein</fullName>
    </submittedName>
</protein>